<sequence length="300" mass="31550">MTGRATVPDPLADVASAIALGRRDRQEDAVLVQFPDGGDGGFAVLADGMGGHDDGDLAAQVIVSQVFAAFSLTGRSDTTPGPPLPDRLRHAVRTANRGLRDHVEAGLGQVGMGGTVILSVVQGDALSWISVGDSGLWLFRDGRLVRLNEVHSLAPQIDLMVQRGEMDADTARRHPQRGCLTSALVGADIQRVDCPAKPFALRPGDIVLMASDGIEVLPEAQLARLLRRHRRAPSQRIAAELMQAVHAAAAEDQDNVSLIVIKPGLAARAPVLPRLSDLCGTALSGLLHRGAAVLTGRSAL</sequence>
<dbReference type="EMBL" id="LPXO01000004">
    <property type="protein sequence ID" value="KUF11094.1"/>
    <property type="molecule type" value="Genomic_DNA"/>
</dbReference>
<organism evidence="2 3">
    <name type="scientific">Pseudoponticoccus marisrubri</name>
    <dbReference type="NCBI Taxonomy" id="1685382"/>
    <lineage>
        <taxon>Bacteria</taxon>
        <taxon>Pseudomonadati</taxon>
        <taxon>Pseudomonadota</taxon>
        <taxon>Alphaproteobacteria</taxon>
        <taxon>Rhodobacterales</taxon>
        <taxon>Roseobacteraceae</taxon>
        <taxon>Pseudoponticoccus</taxon>
    </lineage>
</organism>
<keyword evidence="3" id="KW-1185">Reference proteome</keyword>
<proteinExistence type="predicted"/>
<protein>
    <recommendedName>
        <fullName evidence="1">PPM-type phosphatase domain-containing protein</fullName>
    </recommendedName>
</protein>
<evidence type="ECO:0000313" key="3">
    <source>
        <dbReference type="Proteomes" id="UP000054396"/>
    </source>
</evidence>
<dbReference type="STRING" id="1685382.AVJ23_08530"/>
<dbReference type="InterPro" id="IPR036457">
    <property type="entry name" value="PPM-type-like_dom_sf"/>
</dbReference>
<dbReference type="Proteomes" id="UP000054396">
    <property type="component" value="Unassembled WGS sequence"/>
</dbReference>
<dbReference type="SUPFAM" id="SSF81606">
    <property type="entry name" value="PP2C-like"/>
    <property type="match status" value="1"/>
</dbReference>
<dbReference type="Gene3D" id="3.60.40.10">
    <property type="entry name" value="PPM-type phosphatase domain"/>
    <property type="match status" value="1"/>
</dbReference>
<dbReference type="PROSITE" id="PS51746">
    <property type="entry name" value="PPM_2"/>
    <property type="match status" value="1"/>
</dbReference>
<gene>
    <name evidence="2" type="ORF">AVJ23_08530</name>
</gene>
<comment type="caution">
    <text evidence="2">The sequence shown here is derived from an EMBL/GenBank/DDBJ whole genome shotgun (WGS) entry which is preliminary data.</text>
</comment>
<name>A0A0W7WKN9_9RHOB</name>
<evidence type="ECO:0000259" key="1">
    <source>
        <dbReference type="PROSITE" id="PS51746"/>
    </source>
</evidence>
<feature type="domain" description="PPM-type phosphatase" evidence="1">
    <location>
        <begin position="11"/>
        <end position="263"/>
    </location>
</feature>
<evidence type="ECO:0000313" key="2">
    <source>
        <dbReference type="EMBL" id="KUF11094.1"/>
    </source>
</evidence>
<dbReference type="SMART" id="SM00331">
    <property type="entry name" value="PP2C_SIG"/>
    <property type="match status" value="1"/>
</dbReference>
<dbReference type="AlphaFoldDB" id="A0A0W7WKN9"/>
<dbReference type="InterPro" id="IPR001932">
    <property type="entry name" value="PPM-type_phosphatase-like_dom"/>
</dbReference>
<dbReference type="Pfam" id="PF13672">
    <property type="entry name" value="PP2C_2"/>
    <property type="match status" value="1"/>
</dbReference>
<dbReference type="SMART" id="SM00332">
    <property type="entry name" value="PP2Cc"/>
    <property type="match status" value="1"/>
</dbReference>
<reference evidence="2 3" key="1">
    <citation type="submission" date="2015-12" db="EMBL/GenBank/DDBJ databases">
        <authorList>
            <person name="Shamseldin A."/>
            <person name="Moawad H."/>
            <person name="Abd El-Rahim W.M."/>
            <person name="Sadowsky M.J."/>
        </authorList>
    </citation>
    <scope>NUCLEOTIDE SEQUENCE [LARGE SCALE GENOMIC DNA]</scope>
    <source>
        <strain evidence="2 3">SJ5A-1</strain>
    </source>
</reference>
<accession>A0A0W7WKN9</accession>